<dbReference type="GO" id="GO:0046933">
    <property type="term" value="F:proton-transporting ATP synthase activity, rotational mechanism"/>
    <property type="evidence" value="ECO:0007669"/>
    <property type="project" value="InterPro"/>
</dbReference>
<evidence type="ECO:0000313" key="10">
    <source>
        <dbReference type="EMBL" id="GAX12305.1"/>
    </source>
</evidence>
<evidence type="ECO:0000256" key="3">
    <source>
        <dbReference type="ARBA" id="ARBA00022448"/>
    </source>
</evidence>
<dbReference type="GO" id="GO:0045259">
    <property type="term" value="C:proton-transporting ATP synthase complex"/>
    <property type="evidence" value="ECO:0007669"/>
    <property type="project" value="UniProtKB-KW"/>
</dbReference>
<protein>
    <recommendedName>
        <fullName evidence="9">ATP synthase subunit gamma</fullName>
    </recommendedName>
</protein>
<dbReference type="InterPro" id="IPR000131">
    <property type="entry name" value="ATP_synth_F1_gsu"/>
</dbReference>
<keyword evidence="11" id="KW-1185">Reference proteome</keyword>
<keyword evidence="7 9" id="KW-0139">CF(1)</keyword>
<dbReference type="PANTHER" id="PTHR11693">
    <property type="entry name" value="ATP SYNTHASE GAMMA CHAIN"/>
    <property type="match status" value="1"/>
</dbReference>
<dbReference type="Gene3D" id="3.40.1380.10">
    <property type="match status" value="1"/>
</dbReference>
<dbReference type="EMBL" id="BDSP01000050">
    <property type="protein sequence ID" value="GAX12305.1"/>
    <property type="molecule type" value="Genomic_DNA"/>
</dbReference>
<dbReference type="InterPro" id="IPR035968">
    <property type="entry name" value="ATP_synth_F1_ATPase_gsu"/>
</dbReference>
<evidence type="ECO:0000256" key="7">
    <source>
        <dbReference type="ARBA" id="ARBA00023196"/>
    </source>
</evidence>
<name>A0A1Z5JE82_FISSO</name>
<keyword evidence="3 9" id="KW-0813">Transport</keyword>
<dbReference type="Pfam" id="PF00231">
    <property type="entry name" value="ATP-synt"/>
    <property type="match status" value="1"/>
</dbReference>
<dbReference type="Gene3D" id="1.10.287.80">
    <property type="entry name" value="ATP synthase, gamma subunit, helix hairpin domain"/>
    <property type="match status" value="1"/>
</dbReference>
<reference evidence="10 11" key="1">
    <citation type="journal article" date="2015" name="Plant Cell">
        <title>Oil accumulation by the oleaginous diatom Fistulifera solaris as revealed by the genome and transcriptome.</title>
        <authorList>
            <person name="Tanaka T."/>
            <person name="Maeda Y."/>
            <person name="Veluchamy A."/>
            <person name="Tanaka M."/>
            <person name="Abida H."/>
            <person name="Marechal E."/>
            <person name="Bowler C."/>
            <person name="Muto M."/>
            <person name="Sunaga Y."/>
            <person name="Tanaka M."/>
            <person name="Yoshino T."/>
            <person name="Taniguchi T."/>
            <person name="Fukuda Y."/>
            <person name="Nemoto M."/>
            <person name="Matsumoto M."/>
            <person name="Wong P.S."/>
            <person name="Aburatani S."/>
            <person name="Fujibuchi W."/>
        </authorList>
    </citation>
    <scope>NUCLEOTIDE SEQUENCE [LARGE SCALE GENOMIC DNA]</scope>
    <source>
        <strain evidence="10 11">JPCC DA0580</strain>
    </source>
</reference>
<keyword evidence="8 9" id="KW-0066">ATP synthesis</keyword>
<dbReference type="PROSITE" id="PS00153">
    <property type="entry name" value="ATPASE_GAMMA"/>
    <property type="match status" value="1"/>
</dbReference>
<evidence type="ECO:0000256" key="5">
    <source>
        <dbReference type="ARBA" id="ARBA00023065"/>
    </source>
</evidence>
<dbReference type="GO" id="GO:0005739">
    <property type="term" value="C:mitochondrion"/>
    <property type="evidence" value="ECO:0007669"/>
    <property type="project" value="UniProtKB-ARBA"/>
</dbReference>
<evidence type="ECO:0000256" key="9">
    <source>
        <dbReference type="RuleBase" id="RU004001"/>
    </source>
</evidence>
<dbReference type="FunCoup" id="A0A1Z5JE82">
    <property type="interactions" value="570"/>
</dbReference>
<dbReference type="CDD" id="cd12151">
    <property type="entry name" value="F1-ATPase_gamma"/>
    <property type="match status" value="1"/>
</dbReference>
<keyword evidence="4 9" id="KW-0375">Hydrogen ion transport</keyword>
<accession>A0A1Z5JE82</accession>
<evidence type="ECO:0000256" key="6">
    <source>
        <dbReference type="ARBA" id="ARBA00023136"/>
    </source>
</evidence>
<evidence type="ECO:0000256" key="2">
    <source>
        <dbReference type="ARBA" id="ARBA00007681"/>
    </source>
</evidence>
<dbReference type="SUPFAM" id="SSF52943">
    <property type="entry name" value="ATP synthase (F1-ATPase), gamma subunit"/>
    <property type="match status" value="1"/>
</dbReference>
<keyword evidence="5 9" id="KW-0406">Ion transport</keyword>
<dbReference type="Proteomes" id="UP000198406">
    <property type="component" value="Unassembled WGS sequence"/>
</dbReference>
<gene>
    <name evidence="10" type="ORF">FisN_1Hh237</name>
</gene>
<evidence type="ECO:0000256" key="4">
    <source>
        <dbReference type="ARBA" id="ARBA00022781"/>
    </source>
</evidence>
<dbReference type="OrthoDB" id="239812at2759"/>
<evidence type="ECO:0000313" key="11">
    <source>
        <dbReference type="Proteomes" id="UP000198406"/>
    </source>
</evidence>
<comment type="caution">
    <text evidence="10">The sequence shown here is derived from an EMBL/GenBank/DDBJ whole genome shotgun (WGS) entry which is preliminary data.</text>
</comment>
<comment type="subunit">
    <text evidence="9">F-type ATPases have 2 components, CF(1) - the catalytic core - and CF(0) - the membrane proton channel. CF(1) and CF(0) have multiple subunits.</text>
</comment>
<proteinExistence type="inferred from homology"/>
<dbReference type="NCBIfam" id="TIGR01146">
    <property type="entry name" value="ATPsyn_F1gamma"/>
    <property type="match status" value="1"/>
</dbReference>
<dbReference type="PIRSF" id="PIRSF039089">
    <property type="entry name" value="ATP_synthase_gamma"/>
    <property type="match status" value="1"/>
</dbReference>
<comment type="subcellular location">
    <subcellularLocation>
        <location evidence="1">Membrane</location>
        <topology evidence="1">Peripheral membrane protein</topology>
    </subcellularLocation>
</comment>
<dbReference type="InParanoid" id="A0A1Z5JE82"/>
<dbReference type="PRINTS" id="PR00126">
    <property type="entry name" value="ATPASEGAMMA"/>
</dbReference>
<organism evidence="10 11">
    <name type="scientific">Fistulifera solaris</name>
    <name type="common">Oleaginous diatom</name>
    <dbReference type="NCBI Taxonomy" id="1519565"/>
    <lineage>
        <taxon>Eukaryota</taxon>
        <taxon>Sar</taxon>
        <taxon>Stramenopiles</taxon>
        <taxon>Ochrophyta</taxon>
        <taxon>Bacillariophyta</taxon>
        <taxon>Bacillariophyceae</taxon>
        <taxon>Bacillariophycidae</taxon>
        <taxon>Naviculales</taxon>
        <taxon>Naviculaceae</taxon>
        <taxon>Fistulifera</taxon>
    </lineage>
</organism>
<comment type="similarity">
    <text evidence="2 9">Belongs to the ATPase gamma chain family.</text>
</comment>
<sequence length="310" mass="34084">MAPFSKFIATRVSPRVFGLLAQQSRGMATEKQILNQINATKNIKKITSSMKMVSAAKLKGDENRLAVAEPFNAWTYNLTSEPMLLEDANFEGLPQKVLIVPFTTDKGLCGGVNSFISRGVRDMIKKIKEDGKDADVVVVGDKGRSQMNRSVGQHITRSLTEVLSPGTFGLASCLAQEIIAAGYEDYDAVVLVYNSFVNAAVYKQMYKVIKKLKTEAEGGEEMLMGEYEFDADKEEFVSDLNEFVLASQIFHSFMDGAAAEQSSRMTAMENASKNAGELIDKLTLRYNRARQARITTELIEIISGASALEG</sequence>
<dbReference type="PANTHER" id="PTHR11693:SF22">
    <property type="entry name" value="ATP SYNTHASE SUBUNIT GAMMA, MITOCHONDRIAL"/>
    <property type="match status" value="1"/>
</dbReference>
<keyword evidence="6" id="KW-0472">Membrane</keyword>
<evidence type="ECO:0000256" key="1">
    <source>
        <dbReference type="ARBA" id="ARBA00004170"/>
    </source>
</evidence>
<dbReference type="AlphaFoldDB" id="A0A1Z5JE82"/>
<dbReference type="FunFam" id="1.10.287.80:FF:000001">
    <property type="entry name" value="ATP synthase gamma chain"/>
    <property type="match status" value="1"/>
</dbReference>
<evidence type="ECO:0000256" key="8">
    <source>
        <dbReference type="ARBA" id="ARBA00023310"/>
    </source>
</evidence>
<dbReference type="InterPro" id="IPR023632">
    <property type="entry name" value="ATP_synth_F1_gsu_CS"/>
</dbReference>